<dbReference type="Proteomes" id="UP000054359">
    <property type="component" value="Unassembled WGS sequence"/>
</dbReference>
<dbReference type="AlphaFoldDB" id="A0A087UWA7"/>
<reference evidence="2 3" key="1">
    <citation type="submission" date="2013-11" db="EMBL/GenBank/DDBJ databases">
        <title>Genome sequencing of Stegodyphus mimosarum.</title>
        <authorList>
            <person name="Bechsgaard J."/>
        </authorList>
    </citation>
    <scope>NUCLEOTIDE SEQUENCE [LARGE SCALE GENOMIC DNA]</scope>
</reference>
<sequence>MMPCIVAWHFSNFRKYLGKGFHSHVFLYSVVLVTFTSKRRKLFLQNTNHRPITPGN</sequence>
<dbReference type="EMBL" id="KK121981">
    <property type="protein sequence ID" value="KFM81646.1"/>
    <property type="molecule type" value="Genomic_DNA"/>
</dbReference>
<keyword evidence="1" id="KW-1133">Transmembrane helix</keyword>
<feature type="transmembrane region" description="Helical" evidence="1">
    <location>
        <begin position="20"/>
        <end position="37"/>
    </location>
</feature>
<organism evidence="2 3">
    <name type="scientific">Stegodyphus mimosarum</name>
    <name type="common">African social velvet spider</name>
    <dbReference type="NCBI Taxonomy" id="407821"/>
    <lineage>
        <taxon>Eukaryota</taxon>
        <taxon>Metazoa</taxon>
        <taxon>Ecdysozoa</taxon>
        <taxon>Arthropoda</taxon>
        <taxon>Chelicerata</taxon>
        <taxon>Arachnida</taxon>
        <taxon>Araneae</taxon>
        <taxon>Araneomorphae</taxon>
        <taxon>Entelegynae</taxon>
        <taxon>Eresoidea</taxon>
        <taxon>Eresidae</taxon>
        <taxon>Stegodyphus</taxon>
    </lineage>
</organism>
<protein>
    <submittedName>
        <fullName evidence="2">Uncharacterized protein</fullName>
    </submittedName>
</protein>
<keyword evidence="1" id="KW-0812">Transmembrane</keyword>
<evidence type="ECO:0000313" key="3">
    <source>
        <dbReference type="Proteomes" id="UP000054359"/>
    </source>
</evidence>
<feature type="non-terminal residue" evidence="2">
    <location>
        <position position="56"/>
    </location>
</feature>
<keyword evidence="3" id="KW-1185">Reference proteome</keyword>
<accession>A0A087UWA7</accession>
<keyword evidence="1" id="KW-0472">Membrane</keyword>
<evidence type="ECO:0000256" key="1">
    <source>
        <dbReference type="SAM" id="Phobius"/>
    </source>
</evidence>
<proteinExistence type="predicted"/>
<evidence type="ECO:0000313" key="2">
    <source>
        <dbReference type="EMBL" id="KFM81646.1"/>
    </source>
</evidence>
<name>A0A087UWA7_STEMI</name>
<gene>
    <name evidence="2" type="ORF">X975_16952</name>
</gene>